<dbReference type="SUPFAM" id="SSF46785">
    <property type="entry name" value="Winged helix' DNA-binding domain"/>
    <property type="match status" value="1"/>
</dbReference>
<proteinExistence type="predicted"/>
<dbReference type="Pfam" id="PF25583">
    <property type="entry name" value="WCX"/>
    <property type="match status" value="1"/>
</dbReference>
<dbReference type="InterPro" id="IPR036388">
    <property type="entry name" value="WH-like_DNA-bd_sf"/>
</dbReference>
<keyword evidence="5" id="KW-1185">Reference proteome</keyword>
<evidence type="ECO:0000259" key="3">
    <source>
        <dbReference type="Pfam" id="PF25583"/>
    </source>
</evidence>
<dbReference type="InterPro" id="IPR026881">
    <property type="entry name" value="WYL_dom"/>
</dbReference>
<dbReference type="InterPro" id="IPR057727">
    <property type="entry name" value="WCX_dom"/>
</dbReference>
<dbReference type="PANTHER" id="PTHR34580:SF1">
    <property type="entry name" value="PROTEIN PAFC"/>
    <property type="match status" value="1"/>
</dbReference>
<dbReference type="InterPro" id="IPR051534">
    <property type="entry name" value="CBASS_pafABC_assoc_protein"/>
</dbReference>
<accession>A0ABP8R614</accession>
<name>A0ABP8R614_9SPHI</name>
<dbReference type="Proteomes" id="UP001500394">
    <property type="component" value="Unassembled WGS sequence"/>
</dbReference>
<dbReference type="Pfam" id="PF13280">
    <property type="entry name" value="WYL"/>
    <property type="match status" value="1"/>
</dbReference>
<dbReference type="PIRSF" id="PIRSF016838">
    <property type="entry name" value="PafC"/>
    <property type="match status" value="1"/>
</dbReference>
<comment type="caution">
    <text evidence="4">The sequence shown here is derived from an EMBL/GenBank/DDBJ whole genome shotgun (WGS) entry which is preliminary data.</text>
</comment>
<dbReference type="PROSITE" id="PS52050">
    <property type="entry name" value="WYL"/>
    <property type="match status" value="1"/>
</dbReference>
<evidence type="ECO:0000313" key="5">
    <source>
        <dbReference type="Proteomes" id="UP001500394"/>
    </source>
</evidence>
<evidence type="ECO:0000259" key="1">
    <source>
        <dbReference type="Pfam" id="PF08279"/>
    </source>
</evidence>
<dbReference type="InterPro" id="IPR013196">
    <property type="entry name" value="HTH_11"/>
</dbReference>
<reference evidence="5" key="1">
    <citation type="journal article" date="2019" name="Int. J. Syst. Evol. Microbiol.">
        <title>The Global Catalogue of Microorganisms (GCM) 10K type strain sequencing project: providing services to taxonomists for standard genome sequencing and annotation.</title>
        <authorList>
            <consortium name="The Broad Institute Genomics Platform"/>
            <consortium name="The Broad Institute Genome Sequencing Center for Infectious Disease"/>
            <person name="Wu L."/>
            <person name="Ma J."/>
        </authorList>
    </citation>
    <scope>NUCLEOTIDE SEQUENCE [LARGE SCALE GENOMIC DNA]</scope>
    <source>
        <strain evidence="5">JCM 17858</strain>
    </source>
</reference>
<gene>
    <name evidence="4" type="ORF">GCM10023173_20000</name>
</gene>
<evidence type="ECO:0000313" key="4">
    <source>
        <dbReference type="EMBL" id="GAA4518308.1"/>
    </source>
</evidence>
<feature type="domain" description="Helix-turn-helix type 11" evidence="1">
    <location>
        <begin position="11"/>
        <end position="61"/>
    </location>
</feature>
<feature type="domain" description="WYL" evidence="2">
    <location>
        <begin position="143"/>
        <end position="209"/>
    </location>
</feature>
<dbReference type="RefSeq" id="WP_345068069.1">
    <property type="nucleotide sequence ID" value="NZ_BAABGR010000029.1"/>
</dbReference>
<dbReference type="Gene3D" id="1.10.10.10">
    <property type="entry name" value="Winged helix-like DNA-binding domain superfamily/Winged helix DNA-binding domain"/>
    <property type="match status" value="1"/>
</dbReference>
<dbReference type="InterPro" id="IPR036390">
    <property type="entry name" value="WH_DNA-bd_sf"/>
</dbReference>
<protein>
    <submittedName>
        <fullName evidence="4">YafY family protein</fullName>
    </submittedName>
</protein>
<feature type="domain" description="WCX" evidence="3">
    <location>
        <begin position="238"/>
        <end position="311"/>
    </location>
</feature>
<dbReference type="InterPro" id="IPR028349">
    <property type="entry name" value="PafC-like"/>
</dbReference>
<evidence type="ECO:0000259" key="2">
    <source>
        <dbReference type="Pfam" id="PF13280"/>
    </source>
</evidence>
<dbReference type="EMBL" id="BAABGR010000029">
    <property type="protein sequence ID" value="GAA4518308.1"/>
    <property type="molecule type" value="Genomic_DNA"/>
</dbReference>
<organism evidence="4 5">
    <name type="scientific">Sphingobacterium thermophilum</name>
    <dbReference type="NCBI Taxonomy" id="768534"/>
    <lineage>
        <taxon>Bacteria</taxon>
        <taxon>Pseudomonadati</taxon>
        <taxon>Bacteroidota</taxon>
        <taxon>Sphingobacteriia</taxon>
        <taxon>Sphingobacteriales</taxon>
        <taxon>Sphingobacteriaceae</taxon>
        <taxon>Sphingobacterium</taxon>
    </lineage>
</organism>
<dbReference type="Pfam" id="PF08279">
    <property type="entry name" value="HTH_11"/>
    <property type="match status" value="1"/>
</dbReference>
<sequence length="315" mass="37537">MDITKRFDRLLGIYFYLQSKPVVKAQELADKFDMSLRTVYRDIRSLLHAGVPIVGEAGIGYSLMSTYKIPPIRFSEQEALSFGVAEKLMRHYLDKEMGEHFSSALRKMKGMLRFAEKEHVADLESKVLINKQKNFINEKVPAALATLFESMVKKRQVKLTYKALESDLQERHIEVIGVFQEDQFWYFMAYCHLRKAVRQFRLDRIVDIHLTEKRYTQQLEPLHVYLEQRRKNQEKQIVRIRTSREMARYMYWDRQYFGFVSEEMKDDGVEMLFHTANIHHFARWILMFADDVKVLEPSFLKEMMRDVLQRAIANL</sequence>
<dbReference type="PANTHER" id="PTHR34580">
    <property type="match status" value="1"/>
</dbReference>